<sequence length="449" mass="50950">MKHEEEIEKKYIEKTRTSNKIHKEIDGVIPGGVGSHIRWFEPYPFYLDRADGPYIWDVDGNRYVDYVMAWGPLLFGHRRPESVLKAVRRQAEEGLVYGIPYKTLGQVVDRIRRIIPSAKAVKLANTGTEAVMHAVRIARAFTGRKKILKFEGVFHGYSSEAWISVSPPPNKMGSYENPLPTPDCLGITEEQTSNYIISHWNDPEHFKKKLRENKDKLAAVLAIPVNTGLGVVPPEDNFLHILREETEKHDILLIFDEVTTGFRVSKAGGQGYYNVIPDISVFGKIIGGGMPIGIVCGREDVMDVTDPRKNIHPIAGTFTANPLSLVACNAMLQEIENDITLYDRLDKTTEYLSNQIQEILGTYNVDAVINRISSMFQIYFTGNKRIRNYRDTLTLNNKLYKTFLLAMINEGVFPNPKPLGRWYLSAAHTEEEVEQTIKALEEVIREIAR</sequence>
<evidence type="ECO:0000256" key="3">
    <source>
        <dbReference type="ARBA" id="ARBA00022898"/>
    </source>
</evidence>
<name>A0A833A461_CALS0</name>
<dbReference type="InterPro" id="IPR005814">
    <property type="entry name" value="Aminotrans_3"/>
</dbReference>
<keyword evidence="7" id="KW-0808">Transferase</keyword>
<accession>A0A833A461</accession>
<dbReference type="GO" id="GO:0008483">
    <property type="term" value="F:transaminase activity"/>
    <property type="evidence" value="ECO:0007669"/>
    <property type="project" value="UniProtKB-KW"/>
</dbReference>
<evidence type="ECO:0000256" key="4">
    <source>
        <dbReference type="ARBA" id="ARBA00023235"/>
    </source>
</evidence>
<dbReference type="Gene3D" id="3.90.1150.10">
    <property type="entry name" value="Aspartate Aminotransferase, domain 1"/>
    <property type="match status" value="1"/>
</dbReference>
<evidence type="ECO:0000313" key="8">
    <source>
        <dbReference type="Proteomes" id="UP000608579"/>
    </source>
</evidence>
<evidence type="ECO:0000256" key="6">
    <source>
        <dbReference type="RuleBase" id="RU003560"/>
    </source>
</evidence>
<proteinExistence type="inferred from homology"/>
<evidence type="ECO:0000256" key="2">
    <source>
        <dbReference type="ARBA" id="ARBA00001933"/>
    </source>
</evidence>
<dbReference type="EMBL" id="DQVM01000082">
    <property type="protein sequence ID" value="HIQ29778.1"/>
    <property type="molecule type" value="Genomic_DNA"/>
</dbReference>
<dbReference type="SUPFAM" id="SSF53383">
    <property type="entry name" value="PLP-dependent transferases"/>
    <property type="match status" value="1"/>
</dbReference>
<dbReference type="Gene3D" id="3.40.640.10">
    <property type="entry name" value="Type I PLP-dependent aspartate aminotransferase-like (Major domain)"/>
    <property type="match status" value="1"/>
</dbReference>
<keyword evidence="4" id="KW-0413">Isomerase</keyword>
<evidence type="ECO:0000256" key="5">
    <source>
        <dbReference type="ARBA" id="ARBA00023444"/>
    </source>
</evidence>
<dbReference type="Pfam" id="PF00202">
    <property type="entry name" value="Aminotran_3"/>
    <property type="match status" value="1"/>
</dbReference>
<protein>
    <submittedName>
        <fullName evidence="7">Aspartate aminotransferase family protein</fullName>
    </submittedName>
</protein>
<reference evidence="7" key="1">
    <citation type="journal article" date="2020" name="ISME J.">
        <title>Gammaproteobacteria mediating utilization of methyl-, sulfur- and petroleum organic compounds in deep ocean hydrothermal plumes.</title>
        <authorList>
            <person name="Zhou Z."/>
            <person name="Liu Y."/>
            <person name="Pan J."/>
            <person name="Cron B.R."/>
            <person name="Toner B.M."/>
            <person name="Anantharaman K."/>
            <person name="Breier J.A."/>
            <person name="Dick G.J."/>
            <person name="Li M."/>
        </authorList>
    </citation>
    <scope>NUCLEOTIDE SEQUENCE</scope>
    <source>
        <strain evidence="7">SZUA-1515</strain>
    </source>
</reference>
<organism evidence="7 8">
    <name type="scientific">Caldiarchaeum subterraneum</name>
    <dbReference type="NCBI Taxonomy" id="311458"/>
    <lineage>
        <taxon>Archaea</taxon>
        <taxon>Nitrososphaerota</taxon>
        <taxon>Candidatus Caldarchaeales</taxon>
        <taxon>Candidatus Caldarchaeaceae</taxon>
        <taxon>Candidatus Caldarchaeum</taxon>
    </lineage>
</organism>
<dbReference type="Proteomes" id="UP000608579">
    <property type="component" value="Unassembled WGS sequence"/>
</dbReference>
<comment type="cofactor">
    <cofactor evidence="2">
        <name>pyridoxal 5'-phosphate</name>
        <dbReference type="ChEBI" id="CHEBI:597326"/>
    </cofactor>
</comment>
<dbReference type="InterPro" id="IPR015421">
    <property type="entry name" value="PyrdxlP-dep_Trfase_major"/>
</dbReference>
<dbReference type="PANTHER" id="PTHR43713">
    <property type="entry name" value="GLUTAMATE-1-SEMIALDEHYDE 2,1-AMINOMUTASE"/>
    <property type="match status" value="1"/>
</dbReference>
<dbReference type="PANTHER" id="PTHR43713:SF3">
    <property type="entry name" value="GLUTAMATE-1-SEMIALDEHYDE 2,1-AMINOMUTASE 1, CHLOROPLASTIC-RELATED"/>
    <property type="match status" value="1"/>
</dbReference>
<dbReference type="InterPro" id="IPR049704">
    <property type="entry name" value="Aminotrans_3_PPA_site"/>
</dbReference>
<gene>
    <name evidence="7" type="ORF">EYH45_04355</name>
</gene>
<comment type="similarity">
    <text evidence="6">Belongs to the class-III pyridoxal-phosphate-dependent aminotransferase family.</text>
</comment>
<dbReference type="InterPro" id="IPR015424">
    <property type="entry name" value="PyrdxlP-dep_Trfase"/>
</dbReference>
<keyword evidence="7" id="KW-0032">Aminotransferase</keyword>
<evidence type="ECO:0000313" key="7">
    <source>
        <dbReference type="EMBL" id="HIQ29778.1"/>
    </source>
</evidence>
<keyword evidence="3 6" id="KW-0663">Pyridoxal phosphate</keyword>
<dbReference type="InterPro" id="IPR015422">
    <property type="entry name" value="PyrdxlP-dep_Trfase_small"/>
</dbReference>
<dbReference type="GO" id="GO:0030170">
    <property type="term" value="F:pyridoxal phosphate binding"/>
    <property type="evidence" value="ECO:0007669"/>
    <property type="project" value="InterPro"/>
</dbReference>
<comment type="catalytic activity">
    <reaction evidence="1">
        <text>(S)-4-amino-5-oxopentanoate = 5-aminolevulinate</text>
        <dbReference type="Rhea" id="RHEA:14265"/>
        <dbReference type="ChEBI" id="CHEBI:57501"/>
        <dbReference type="ChEBI" id="CHEBI:356416"/>
        <dbReference type="EC" id="5.4.3.8"/>
    </reaction>
</comment>
<dbReference type="AlphaFoldDB" id="A0A833A461"/>
<dbReference type="NCBIfam" id="NF000818">
    <property type="entry name" value="PRK00062.1"/>
    <property type="match status" value="1"/>
</dbReference>
<evidence type="ECO:0000256" key="1">
    <source>
        <dbReference type="ARBA" id="ARBA00001579"/>
    </source>
</evidence>
<comment type="pathway">
    <text evidence="5">Porphyrin-containing compound metabolism.</text>
</comment>
<comment type="caution">
    <text evidence="7">The sequence shown here is derived from an EMBL/GenBank/DDBJ whole genome shotgun (WGS) entry which is preliminary data.</text>
</comment>
<dbReference type="PROSITE" id="PS00600">
    <property type="entry name" value="AA_TRANSFER_CLASS_3"/>
    <property type="match status" value="1"/>
</dbReference>
<dbReference type="GO" id="GO:0042286">
    <property type="term" value="F:glutamate-1-semialdehyde 2,1-aminomutase activity"/>
    <property type="evidence" value="ECO:0007669"/>
    <property type="project" value="UniProtKB-EC"/>
</dbReference>
<dbReference type="CDD" id="cd00610">
    <property type="entry name" value="OAT_like"/>
    <property type="match status" value="1"/>
</dbReference>